<organism evidence="3 4">
    <name type="scientific">Phytoactinopolyspora alkaliphila</name>
    <dbReference type="NCBI Taxonomy" id="1783498"/>
    <lineage>
        <taxon>Bacteria</taxon>
        <taxon>Bacillati</taxon>
        <taxon>Actinomycetota</taxon>
        <taxon>Actinomycetes</taxon>
        <taxon>Jiangellales</taxon>
        <taxon>Jiangellaceae</taxon>
        <taxon>Phytoactinopolyspora</taxon>
    </lineage>
</organism>
<reference evidence="3 4" key="1">
    <citation type="submission" date="2020-02" db="EMBL/GenBank/DDBJ databases">
        <authorList>
            <person name="Li X.-J."/>
            <person name="Feng X.-M."/>
        </authorList>
    </citation>
    <scope>NUCLEOTIDE SEQUENCE [LARGE SCALE GENOMIC DNA]</scope>
    <source>
        <strain evidence="3 4">CGMCC 4.7225</strain>
    </source>
</reference>
<evidence type="ECO:0000313" key="4">
    <source>
        <dbReference type="Proteomes" id="UP000469185"/>
    </source>
</evidence>
<dbReference type="InterPro" id="IPR032830">
    <property type="entry name" value="XPB/Ssl2_N"/>
</dbReference>
<dbReference type="InterPro" id="IPR026881">
    <property type="entry name" value="WYL_dom"/>
</dbReference>
<dbReference type="Pfam" id="PF13625">
    <property type="entry name" value="Helicase_C_3"/>
    <property type="match status" value="1"/>
</dbReference>
<evidence type="ECO:0000259" key="2">
    <source>
        <dbReference type="Pfam" id="PF13625"/>
    </source>
</evidence>
<feature type="domain" description="WYL" evidence="1">
    <location>
        <begin position="728"/>
        <end position="790"/>
    </location>
</feature>
<accession>A0A6N9YKY5</accession>
<gene>
    <name evidence="3" type="ORF">G1H11_10000</name>
</gene>
<dbReference type="Proteomes" id="UP000469185">
    <property type="component" value="Unassembled WGS sequence"/>
</dbReference>
<proteinExistence type="predicted"/>
<evidence type="ECO:0000313" key="3">
    <source>
        <dbReference type="EMBL" id="NED95644.1"/>
    </source>
</evidence>
<feature type="domain" description="Helicase XPB/Ssl2 N-terminal" evidence="2">
    <location>
        <begin position="508"/>
        <end position="630"/>
    </location>
</feature>
<name>A0A6N9YKY5_9ACTN</name>
<dbReference type="AlphaFoldDB" id="A0A6N9YKY5"/>
<evidence type="ECO:0000259" key="1">
    <source>
        <dbReference type="Pfam" id="PF13280"/>
    </source>
</evidence>
<dbReference type="EMBL" id="JAAGOB010000004">
    <property type="protein sequence ID" value="NED95644.1"/>
    <property type="molecule type" value="Genomic_DNA"/>
</dbReference>
<dbReference type="PROSITE" id="PS52050">
    <property type="entry name" value="WYL"/>
    <property type="match status" value="1"/>
</dbReference>
<dbReference type="RefSeq" id="WP_163818397.1">
    <property type="nucleotide sequence ID" value="NZ_JAAGOB010000004.1"/>
</dbReference>
<sequence>MTRTMPVPRSLADDLRARSDGELATLLRVRPDLVVPVPVDVAQLASRAATRASAVRALDRLDQYTLLVVDALVILPDPVTPSAVEQLVGAPWDALSHALHTLREQALTWGADDEIHLLRVVREIIGPHPAGLGPPASQLLAGLPPARLAAIQADLGLPAAGNHASNAELVAGHISNPGTLGALLDEVSTEAVAALRALAEGPPTGRVESAWREVDRAGARTPVDQLLATGLLIPVDENMVVLPREVGLHLRGGVLRGAAHMAPPSPTTTEPDPARIDRTAAASAFDLVRKVETLLDAWSLEPPGVLRTGGLGVRDLRRLPDLLDTDESGAALVVELAYVTGMVAPSNTEDETWTPTPVYDTWQRGDVAERWLALVRAWQSSSRVAGLVGTRDERDRAIPALSGELDRPVAPEIRSQVLDVLASVPTGHSADAESIGEVVRWRRPRRGGRLRDRVVGWTLREAEFLGITGTGALASYARPLLAHGREEQLEKEIRIGLDALLPQPLEHILLQADLTAVAPGPLRSDLARELNLISDVESRGGASVHRFTESSIRRALDVGRTASDVHRFLATISRTPVPQPLTYLVDDVSRRHGLLRVGAASSFVRSDDQAMLSEILARPQASALGLRQLAPTVLVSSLDGLTLLERLRQLGFVPTPESADGTVVIARPEPRRTHGRAAPSPTLVERPAPTEAVLAAAVRALRAGDRSSAARPPDTVPGRLGRKASAQTLADLREAIERGSTVWIGYVDQHGSTSERIIDPVRLEGGWLAAFDHRRNEIRSFAVHRISGVALATE</sequence>
<dbReference type="Pfam" id="PF13280">
    <property type="entry name" value="WYL"/>
    <property type="match status" value="1"/>
</dbReference>
<comment type="caution">
    <text evidence="3">The sequence shown here is derived from an EMBL/GenBank/DDBJ whole genome shotgun (WGS) entry which is preliminary data.</text>
</comment>
<keyword evidence="4" id="KW-1185">Reference proteome</keyword>
<protein>
    <submittedName>
        <fullName evidence="3">WYL domain-containing protein</fullName>
    </submittedName>
</protein>